<evidence type="ECO:0000256" key="9">
    <source>
        <dbReference type="RuleBase" id="RU361189"/>
    </source>
</evidence>
<dbReference type="PANTHER" id="PTHR11629:SF63">
    <property type="entry name" value="V-TYPE PROTON ATPASE SUBUNIT A"/>
    <property type="match status" value="1"/>
</dbReference>
<feature type="transmembrane region" description="Helical" evidence="9">
    <location>
        <begin position="654"/>
        <end position="677"/>
    </location>
</feature>
<dbReference type="InterPro" id="IPR002490">
    <property type="entry name" value="V-ATPase_116kDa_su"/>
</dbReference>
<name>A0A7R9L3E7_9ACAR</name>
<keyword evidence="10" id="KW-0175">Coiled coil</keyword>
<protein>
    <recommendedName>
        <fullName evidence="9">V-type proton ATPase subunit a</fullName>
    </recommendedName>
</protein>
<feature type="transmembrane region" description="Helical" evidence="9">
    <location>
        <begin position="585"/>
        <end position="605"/>
    </location>
</feature>
<comment type="similarity">
    <text evidence="2 9">Belongs to the V-ATPase 116 kDa subunit family.</text>
</comment>
<evidence type="ECO:0000256" key="6">
    <source>
        <dbReference type="ARBA" id="ARBA00022989"/>
    </source>
</evidence>
<keyword evidence="5 9" id="KW-0375">Hydrogen ion transport</keyword>
<dbReference type="PIRSF" id="PIRSF001293">
    <property type="entry name" value="ATP6V0A1"/>
    <property type="match status" value="1"/>
</dbReference>
<evidence type="ECO:0000256" key="1">
    <source>
        <dbReference type="ARBA" id="ARBA00004141"/>
    </source>
</evidence>
<dbReference type="EMBL" id="OC866933">
    <property type="protein sequence ID" value="CAD7633226.1"/>
    <property type="molecule type" value="Genomic_DNA"/>
</dbReference>
<keyword evidence="12" id="KW-1185">Reference proteome</keyword>
<dbReference type="GO" id="GO:0051117">
    <property type="term" value="F:ATPase binding"/>
    <property type="evidence" value="ECO:0007669"/>
    <property type="project" value="TreeGrafter"/>
</dbReference>
<dbReference type="EMBL" id="CAJPIZ010012358">
    <property type="protein sequence ID" value="CAG2113656.1"/>
    <property type="molecule type" value="Genomic_DNA"/>
</dbReference>
<feature type="transmembrane region" description="Helical" evidence="9">
    <location>
        <begin position="552"/>
        <end position="570"/>
    </location>
</feature>
<evidence type="ECO:0000256" key="7">
    <source>
        <dbReference type="ARBA" id="ARBA00023065"/>
    </source>
</evidence>
<keyword evidence="8 9" id="KW-0472">Membrane</keyword>
<keyword evidence="4 9" id="KW-0812">Transmembrane</keyword>
<dbReference type="GO" id="GO:0007035">
    <property type="term" value="P:vacuolar acidification"/>
    <property type="evidence" value="ECO:0007669"/>
    <property type="project" value="TreeGrafter"/>
</dbReference>
<dbReference type="GO" id="GO:0046961">
    <property type="term" value="F:proton-transporting ATPase activity, rotational mechanism"/>
    <property type="evidence" value="ECO:0007669"/>
    <property type="project" value="InterPro"/>
</dbReference>
<evidence type="ECO:0000256" key="5">
    <source>
        <dbReference type="ARBA" id="ARBA00022781"/>
    </source>
</evidence>
<comment type="function">
    <text evidence="9">Essential component of the vacuolar proton pump (V-ATPase), a multimeric enzyme that catalyzes the translocation of protons across the membranes. Required for assembly and activity of the V-ATPase.</text>
</comment>
<evidence type="ECO:0000256" key="4">
    <source>
        <dbReference type="ARBA" id="ARBA00022692"/>
    </source>
</evidence>
<keyword evidence="6 9" id="KW-1133">Transmembrane helix</keyword>
<dbReference type="PANTHER" id="PTHR11629">
    <property type="entry name" value="VACUOLAR PROTON ATPASES"/>
    <property type="match status" value="1"/>
</dbReference>
<dbReference type="GO" id="GO:0000220">
    <property type="term" value="C:vacuolar proton-transporting V-type ATPase, V0 domain"/>
    <property type="evidence" value="ECO:0007669"/>
    <property type="project" value="InterPro"/>
</dbReference>
<evidence type="ECO:0000313" key="12">
    <source>
        <dbReference type="Proteomes" id="UP000759131"/>
    </source>
</evidence>
<organism evidence="11">
    <name type="scientific">Medioppia subpectinata</name>
    <dbReference type="NCBI Taxonomy" id="1979941"/>
    <lineage>
        <taxon>Eukaryota</taxon>
        <taxon>Metazoa</taxon>
        <taxon>Ecdysozoa</taxon>
        <taxon>Arthropoda</taxon>
        <taxon>Chelicerata</taxon>
        <taxon>Arachnida</taxon>
        <taxon>Acari</taxon>
        <taxon>Acariformes</taxon>
        <taxon>Sarcoptiformes</taxon>
        <taxon>Oribatida</taxon>
        <taxon>Brachypylina</taxon>
        <taxon>Oppioidea</taxon>
        <taxon>Oppiidae</taxon>
        <taxon>Medioppia</taxon>
    </lineage>
</organism>
<evidence type="ECO:0000256" key="10">
    <source>
        <dbReference type="SAM" id="Coils"/>
    </source>
</evidence>
<feature type="coiled-coil region" evidence="10">
    <location>
        <begin position="51"/>
        <end position="128"/>
    </location>
</feature>
<gene>
    <name evidence="11" type="ORF">OSB1V03_LOCUS13624</name>
</gene>
<comment type="subcellular location">
    <subcellularLocation>
        <location evidence="1">Membrane</location>
        <topology evidence="1">Multi-pass membrane protein</topology>
    </subcellularLocation>
</comment>
<accession>A0A7R9L3E7</accession>
<evidence type="ECO:0000256" key="8">
    <source>
        <dbReference type="ARBA" id="ARBA00023136"/>
    </source>
</evidence>
<feature type="transmembrane region" description="Helical" evidence="9">
    <location>
        <begin position="452"/>
        <end position="471"/>
    </location>
</feature>
<dbReference type="AlphaFoldDB" id="A0A7R9L3E7"/>
<evidence type="ECO:0000313" key="11">
    <source>
        <dbReference type="EMBL" id="CAD7633226.1"/>
    </source>
</evidence>
<dbReference type="GO" id="GO:0005886">
    <property type="term" value="C:plasma membrane"/>
    <property type="evidence" value="ECO:0007669"/>
    <property type="project" value="TreeGrafter"/>
</dbReference>
<feature type="transmembrane region" description="Helical" evidence="9">
    <location>
        <begin position="787"/>
        <end position="813"/>
    </location>
</feature>
<evidence type="ECO:0000256" key="2">
    <source>
        <dbReference type="ARBA" id="ARBA00009904"/>
    </source>
</evidence>
<dbReference type="InterPro" id="IPR026028">
    <property type="entry name" value="V-type_ATPase_116kDa_su_euka"/>
</dbReference>
<dbReference type="Proteomes" id="UP000759131">
    <property type="component" value="Unassembled WGS sequence"/>
</dbReference>
<keyword evidence="3 9" id="KW-0813">Transport</keyword>
<keyword evidence="7 9" id="KW-0406">Ion transport</keyword>
<proteinExistence type="inferred from homology"/>
<dbReference type="Pfam" id="PF01496">
    <property type="entry name" value="V_ATPase_I"/>
    <property type="match status" value="1"/>
</dbReference>
<dbReference type="OrthoDB" id="6412104at2759"/>
<reference evidence="11" key="1">
    <citation type="submission" date="2020-11" db="EMBL/GenBank/DDBJ databases">
        <authorList>
            <person name="Tran Van P."/>
        </authorList>
    </citation>
    <scope>NUCLEOTIDE SEQUENCE</scope>
</reference>
<sequence>MGSLFRSEPMTKCQLFLQSEATYNCVSELGALGLVEFKDLNGEINAFQRRFVNEIRRCDEMERKLRFLDKEIAKEVIHVLDTGDNPEAPQPKEMIELESTFEKLETELKDVNRNAEALKKTYNELIELKYILNKTEYFFDVVEGRQRRDSLLAEDTAAILPIDDGGGRGHSTDKLGFVAGVIKRDRLMTFERMLWRVCRGNVFLRQREIEKPLEDPLNGDLVLKSVFLIFFQGDQLKAKVKKICEGFRATLYPCPEDVSDRRIMLDNVSTRIDDLNTVLTQTTEHRHRILLASAKNLKNWFVKVRKMKAIYASMNMFNFDTTQKCLIAECWCPSDRLDAVRHALRIGTDRSGSAVPSILNRVHTQETPPTFNRTNKLTTGFQAIVDAYGVANYREVNPAPYTIITFPFLFAVMFGDAGHGIIMFLFALWMVLKERQLAAQKSNNEIWLTFFNGRYIILLMGMFSIYTGFMYNDVFAKSLNIFGSQYFSPPPTQLPFPLNVTYPDLRKFNDKSLLLDPLNHTHTRYPYPFGMDPIWQISENKILFLNSYKMKLSVILGVLQMLFGVILSFWNHTYFRRSINIWVEFIPQVIFLLCIFGYMNAMIIVKWFKYNVRSSNAAPNVLITLISMFLFKYPDDNDKNVPTYLKTWYPQQKNIQTILLILAVLCIPCMLAIKPWYLNRQHKRRQYQLLLSQSLAGGDTTVLIVEDEHSGGGDGHGGRDGHGGGGEFELGDTIINQAIHTIEYCLGSISHTASYLRLWALSLAHSQLSEVLWNMVMKIGLSQVTTIAALNGVIMVVIFAAWAVLTVAVLLVMEGLSAFLHALRLHWVEFNSKFYSGAGYAFQPFSFDVILDLAEKESAVETTK</sequence>
<feature type="transmembrane region" description="Helical" evidence="9">
    <location>
        <begin position="408"/>
        <end position="432"/>
    </location>
</feature>
<evidence type="ECO:0000256" key="3">
    <source>
        <dbReference type="ARBA" id="ARBA00022448"/>
    </source>
</evidence>